<dbReference type="EMBL" id="BGZK01000046">
    <property type="protein sequence ID" value="GBP11271.1"/>
    <property type="molecule type" value="Genomic_DNA"/>
</dbReference>
<organism evidence="2 3">
    <name type="scientific">Eumeta variegata</name>
    <name type="common">Bagworm moth</name>
    <name type="synonym">Eumeta japonica</name>
    <dbReference type="NCBI Taxonomy" id="151549"/>
    <lineage>
        <taxon>Eukaryota</taxon>
        <taxon>Metazoa</taxon>
        <taxon>Ecdysozoa</taxon>
        <taxon>Arthropoda</taxon>
        <taxon>Hexapoda</taxon>
        <taxon>Insecta</taxon>
        <taxon>Pterygota</taxon>
        <taxon>Neoptera</taxon>
        <taxon>Endopterygota</taxon>
        <taxon>Lepidoptera</taxon>
        <taxon>Glossata</taxon>
        <taxon>Ditrysia</taxon>
        <taxon>Tineoidea</taxon>
        <taxon>Psychidae</taxon>
        <taxon>Oiketicinae</taxon>
        <taxon>Eumeta</taxon>
    </lineage>
</organism>
<name>A0A4C1TD87_EUMVA</name>
<evidence type="ECO:0000256" key="1">
    <source>
        <dbReference type="SAM" id="MobiDB-lite"/>
    </source>
</evidence>
<reference evidence="2 3" key="1">
    <citation type="journal article" date="2019" name="Commun. Biol.">
        <title>The bagworm genome reveals a unique fibroin gene that provides high tensile strength.</title>
        <authorList>
            <person name="Kono N."/>
            <person name="Nakamura H."/>
            <person name="Ohtoshi R."/>
            <person name="Tomita M."/>
            <person name="Numata K."/>
            <person name="Arakawa K."/>
        </authorList>
    </citation>
    <scope>NUCLEOTIDE SEQUENCE [LARGE SCALE GENOMIC DNA]</scope>
</reference>
<keyword evidence="3" id="KW-1185">Reference proteome</keyword>
<comment type="caution">
    <text evidence="2">The sequence shown here is derived from an EMBL/GenBank/DDBJ whole genome shotgun (WGS) entry which is preliminary data.</text>
</comment>
<dbReference type="Proteomes" id="UP000299102">
    <property type="component" value="Unassembled WGS sequence"/>
</dbReference>
<protein>
    <submittedName>
        <fullName evidence="2">Uncharacterized protein</fullName>
    </submittedName>
</protein>
<feature type="compositionally biased region" description="Basic and acidic residues" evidence="1">
    <location>
        <begin position="56"/>
        <end position="68"/>
    </location>
</feature>
<evidence type="ECO:0000313" key="3">
    <source>
        <dbReference type="Proteomes" id="UP000299102"/>
    </source>
</evidence>
<dbReference type="AlphaFoldDB" id="A0A4C1TD87"/>
<accession>A0A4C1TD87</accession>
<proteinExistence type="predicted"/>
<sequence length="101" mass="11720">MDRSGFPENSARNAFGMTTVEIRRRCRARIANGADLLRGEALETEAPVGRTVEVRVQRPTEKPEEEGKQPTAESEACLMQRRRRFNQKRFPWKSIHPPHKY</sequence>
<evidence type="ECO:0000313" key="2">
    <source>
        <dbReference type="EMBL" id="GBP11271.1"/>
    </source>
</evidence>
<feature type="region of interest" description="Disordered" evidence="1">
    <location>
        <begin position="56"/>
        <end position="76"/>
    </location>
</feature>
<gene>
    <name evidence="2" type="ORF">EVAR_92813_1</name>
</gene>